<sequence length="128" mass="14743">MQAEEEKKEVSAVPETAEGFHRAPEIKHLSRSLPQRCFKRQGGSLSVKKLSVITRNIGRYTELRIQDGKKSQQLLCVWRTQIGICHQDQSYQWSDPKGGVKRKITHFVKDGDVGNREDQINSLIRRKN</sequence>
<organism evidence="2 3">
    <name type="scientific">Bos mutus</name>
    <name type="common">wild yak</name>
    <dbReference type="NCBI Taxonomy" id="72004"/>
    <lineage>
        <taxon>Eukaryota</taxon>
        <taxon>Metazoa</taxon>
        <taxon>Chordata</taxon>
        <taxon>Craniata</taxon>
        <taxon>Vertebrata</taxon>
        <taxon>Euteleostomi</taxon>
        <taxon>Mammalia</taxon>
        <taxon>Eutheria</taxon>
        <taxon>Laurasiatheria</taxon>
        <taxon>Artiodactyla</taxon>
        <taxon>Ruminantia</taxon>
        <taxon>Pecora</taxon>
        <taxon>Bovidae</taxon>
        <taxon>Bovinae</taxon>
        <taxon>Bos</taxon>
    </lineage>
</organism>
<gene>
    <name evidence="2" type="ORF">E5288_WYG014508</name>
</gene>
<evidence type="ECO:0000256" key="1">
    <source>
        <dbReference type="SAM" id="MobiDB-lite"/>
    </source>
</evidence>
<comment type="caution">
    <text evidence="2">The sequence shown here is derived from an EMBL/GenBank/DDBJ whole genome shotgun (WGS) entry which is preliminary data.</text>
</comment>
<evidence type="ECO:0000313" key="3">
    <source>
        <dbReference type="Proteomes" id="UP000322234"/>
    </source>
</evidence>
<reference evidence="2" key="1">
    <citation type="submission" date="2019-10" db="EMBL/GenBank/DDBJ databases">
        <title>The sequence and de novo assembly of the wild yak genome.</title>
        <authorList>
            <person name="Liu Y."/>
        </authorList>
    </citation>
    <scope>NUCLEOTIDE SEQUENCE [LARGE SCALE GENOMIC DNA]</scope>
    <source>
        <strain evidence="2">WY2019</strain>
    </source>
</reference>
<dbReference type="EMBL" id="VBQZ03000017">
    <property type="protein sequence ID" value="MXQ83487.1"/>
    <property type="molecule type" value="Genomic_DNA"/>
</dbReference>
<dbReference type="AlphaFoldDB" id="A0A6B0R3F6"/>
<dbReference type="SUPFAM" id="SSF55129">
    <property type="entry name" value="Ribosomal protein L30p/L7e"/>
    <property type="match status" value="1"/>
</dbReference>
<feature type="region of interest" description="Disordered" evidence="1">
    <location>
        <begin position="1"/>
        <end position="25"/>
    </location>
</feature>
<dbReference type="InterPro" id="IPR036919">
    <property type="entry name" value="Ribo_uL30_ferredoxin-like_sf"/>
</dbReference>
<accession>A0A6B0R3F6</accession>
<proteinExistence type="predicted"/>
<evidence type="ECO:0000313" key="2">
    <source>
        <dbReference type="EMBL" id="MXQ83487.1"/>
    </source>
</evidence>
<protein>
    <submittedName>
        <fullName evidence="2">Uncharacterized protein</fullName>
    </submittedName>
</protein>
<keyword evidence="3" id="KW-1185">Reference proteome</keyword>
<name>A0A6B0R3F6_9CETA</name>
<dbReference type="Proteomes" id="UP000322234">
    <property type="component" value="Unassembled WGS sequence"/>
</dbReference>
<feature type="compositionally biased region" description="Basic and acidic residues" evidence="1">
    <location>
        <begin position="1"/>
        <end position="10"/>
    </location>
</feature>